<keyword evidence="5 7" id="KW-0472">Membrane</keyword>
<keyword evidence="6" id="KW-0175">Coiled coil</keyword>
<dbReference type="AlphaFoldDB" id="A0A1B7W1H6"/>
<feature type="transmembrane region" description="Helical" evidence="7">
    <location>
        <begin position="38"/>
        <end position="64"/>
    </location>
</feature>
<proteinExistence type="inferred from homology"/>
<keyword evidence="4 7" id="KW-1133">Transmembrane helix</keyword>
<comment type="caution">
    <text evidence="9">The sequence shown here is derived from an EMBL/GenBank/DDBJ whole genome shotgun (WGS) entry which is preliminary data.</text>
</comment>
<accession>A0A1B7W1H6</accession>
<evidence type="ECO:0000256" key="7">
    <source>
        <dbReference type="SAM" id="Phobius"/>
    </source>
</evidence>
<dbReference type="PATRIC" id="fig|1710894.3.peg.3916"/>
<dbReference type="GO" id="GO:0016020">
    <property type="term" value="C:membrane"/>
    <property type="evidence" value="ECO:0007669"/>
    <property type="project" value="UniProtKB-SubCell"/>
</dbReference>
<evidence type="ECO:0000313" key="9">
    <source>
        <dbReference type="EMBL" id="OBQ27135.1"/>
    </source>
</evidence>
<organism evidence="9 10">
    <name type="scientific">Aphanizomenon flos-aquae LD13</name>
    <dbReference type="NCBI Taxonomy" id="1710894"/>
    <lineage>
        <taxon>Bacteria</taxon>
        <taxon>Bacillati</taxon>
        <taxon>Cyanobacteriota</taxon>
        <taxon>Cyanophyceae</taxon>
        <taxon>Nostocales</taxon>
        <taxon>Aphanizomenonaceae</taxon>
        <taxon>Aphanizomenon</taxon>
    </lineage>
</organism>
<evidence type="ECO:0000256" key="4">
    <source>
        <dbReference type="ARBA" id="ARBA00022989"/>
    </source>
</evidence>
<name>A0A1B7W1H6_APHFL</name>
<feature type="coiled-coil region" evidence="6">
    <location>
        <begin position="182"/>
        <end position="345"/>
    </location>
</feature>
<evidence type="ECO:0000256" key="2">
    <source>
        <dbReference type="ARBA" id="ARBA00009477"/>
    </source>
</evidence>
<dbReference type="Gene3D" id="2.40.30.170">
    <property type="match status" value="1"/>
</dbReference>
<reference evidence="9 10" key="1">
    <citation type="submission" date="2015-09" db="EMBL/GenBank/DDBJ databases">
        <title>Whole genome shotgun sequence assembly of Aphanizomenon flos-aquae UKL13.</title>
        <authorList>
            <person name="Driscoll C."/>
        </authorList>
    </citation>
    <scope>NUCLEOTIDE SEQUENCE [LARGE SCALE GENOMIC DNA]</scope>
    <source>
        <strain evidence="9">MDT13</strain>
    </source>
</reference>
<dbReference type="Proteomes" id="UP000092382">
    <property type="component" value="Unassembled WGS sequence"/>
</dbReference>
<dbReference type="Gene3D" id="1.10.287.470">
    <property type="entry name" value="Helix hairpin bin"/>
    <property type="match status" value="1"/>
</dbReference>
<dbReference type="InterPro" id="IPR050739">
    <property type="entry name" value="MFP"/>
</dbReference>
<dbReference type="Pfam" id="PF26002">
    <property type="entry name" value="Beta-barrel_AprE"/>
    <property type="match status" value="1"/>
</dbReference>
<sequence length="503" mass="56066">MNSLQSEDQNYLYKFNNPNSEDLHILEANEFLPHIGKWIHIGGGVMIGMFVVAISLSSVLYYNVTVKVPATIRPLGELRLVESAITGTVKKIAVKENQIVNKGEVIAYLDDSQFQSQKKQLQNTIQQSKLQLLQIDAQINEINTQIIAQTNLNERTILAARAELTGTKRNYQDQQIKTGTEMTQAKITINLAKNQLERLQKEKVLIASLQEAEAALKLAISQRDRLQNIVTSGAISQNLMEEKEQAVTSAQAKLEQAKSNARNLQEEKEQAVKLAQINLQKAKIGINPSNANVTVALERINQEKARGDGNLAALKKERELLIQQRLELQKQQIRTGQELQQLENELNKSVIRSPTKGTLMQLKLRNSGQVVQVSEALAQIAPVDAPLIIKAHVSAKDIDKIKIGQAVQMQVSSCPYPDYGTLKGTVKTIAPDVIATTQNNYIISTPQLATYEINIDPQNLFLGKGDRLCYLKSGMEGRADIISQQETVMQFILRKSKLITNYN</sequence>
<evidence type="ECO:0000313" key="10">
    <source>
        <dbReference type="Proteomes" id="UP000092382"/>
    </source>
</evidence>
<gene>
    <name evidence="9" type="ORF">AN481_01420</name>
</gene>
<dbReference type="PANTHER" id="PTHR30386">
    <property type="entry name" value="MEMBRANE FUSION SUBUNIT OF EMRAB-TOLC MULTIDRUG EFFLUX PUMP"/>
    <property type="match status" value="1"/>
</dbReference>
<dbReference type="InterPro" id="IPR058982">
    <property type="entry name" value="Beta-barrel_AprE"/>
</dbReference>
<dbReference type="EMBL" id="LJOY01000003">
    <property type="protein sequence ID" value="OBQ27135.1"/>
    <property type="molecule type" value="Genomic_DNA"/>
</dbReference>
<dbReference type="STRING" id="1803587.GCA_001593825_01519"/>
<evidence type="ECO:0000256" key="1">
    <source>
        <dbReference type="ARBA" id="ARBA00004167"/>
    </source>
</evidence>
<feature type="domain" description="AprE-like beta-barrel" evidence="8">
    <location>
        <begin position="387"/>
        <end position="482"/>
    </location>
</feature>
<keyword evidence="3 7" id="KW-0812">Transmembrane</keyword>
<dbReference type="PANTHER" id="PTHR30386:SF26">
    <property type="entry name" value="TRANSPORT PROTEIN COMB"/>
    <property type="match status" value="1"/>
</dbReference>
<evidence type="ECO:0000256" key="5">
    <source>
        <dbReference type="ARBA" id="ARBA00023136"/>
    </source>
</evidence>
<evidence type="ECO:0000256" key="6">
    <source>
        <dbReference type="SAM" id="Coils"/>
    </source>
</evidence>
<evidence type="ECO:0000259" key="8">
    <source>
        <dbReference type="Pfam" id="PF26002"/>
    </source>
</evidence>
<protein>
    <submittedName>
        <fullName evidence="9">Hemolysin D</fullName>
    </submittedName>
</protein>
<evidence type="ECO:0000256" key="3">
    <source>
        <dbReference type="ARBA" id="ARBA00022692"/>
    </source>
</evidence>
<comment type="subcellular location">
    <subcellularLocation>
        <location evidence="1">Membrane</location>
        <topology evidence="1">Single-pass membrane protein</topology>
    </subcellularLocation>
</comment>
<dbReference type="Gene3D" id="2.40.50.100">
    <property type="match status" value="1"/>
</dbReference>
<comment type="similarity">
    <text evidence="2">Belongs to the membrane fusion protein (MFP) (TC 8.A.1) family.</text>
</comment>